<dbReference type="FunFam" id="3.90.550.50:FF:000001">
    <property type="entry name" value="Hexosyltransferase"/>
    <property type="match status" value="1"/>
</dbReference>
<evidence type="ECO:0000313" key="13">
    <source>
        <dbReference type="Proteomes" id="UP000596742"/>
    </source>
</evidence>
<keyword evidence="9 11" id="KW-0472">Membrane</keyword>
<evidence type="ECO:0000256" key="1">
    <source>
        <dbReference type="ARBA" id="ARBA00004323"/>
    </source>
</evidence>
<dbReference type="OrthoDB" id="2139606at2759"/>
<comment type="caution">
    <text evidence="12">The sequence shown here is derived from an EMBL/GenBank/DDBJ whole genome shotgun (WGS) entry which is preliminary data.</text>
</comment>
<evidence type="ECO:0000256" key="9">
    <source>
        <dbReference type="ARBA" id="ARBA00023136"/>
    </source>
</evidence>
<dbReference type="EMBL" id="UYJE01000844">
    <property type="protein sequence ID" value="VDH96918.1"/>
    <property type="molecule type" value="Genomic_DNA"/>
</dbReference>
<dbReference type="GO" id="GO:0006493">
    <property type="term" value="P:protein O-linked glycosylation"/>
    <property type="evidence" value="ECO:0007669"/>
    <property type="project" value="TreeGrafter"/>
</dbReference>
<keyword evidence="3 11" id="KW-0328">Glycosyltransferase</keyword>
<dbReference type="GO" id="GO:0016758">
    <property type="term" value="F:hexosyltransferase activity"/>
    <property type="evidence" value="ECO:0007669"/>
    <property type="project" value="InterPro"/>
</dbReference>
<dbReference type="EC" id="2.4.1.-" evidence="11"/>
<evidence type="ECO:0000256" key="3">
    <source>
        <dbReference type="ARBA" id="ARBA00022676"/>
    </source>
</evidence>
<evidence type="ECO:0000256" key="8">
    <source>
        <dbReference type="ARBA" id="ARBA00023034"/>
    </source>
</evidence>
<keyword evidence="10" id="KW-0325">Glycoprotein</keyword>
<gene>
    <name evidence="12" type="ORF">MGAL_10B018081</name>
</gene>
<protein>
    <recommendedName>
        <fullName evidence="11">Hexosyltransferase</fullName>
        <ecNumber evidence="11">2.4.1.-</ecNumber>
    </recommendedName>
</protein>
<keyword evidence="7 11" id="KW-1133">Transmembrane helix</keyword>
<evidence type="ECO:0000256" key="11">
    <source>
        <dbReference type="RuleBase" id="RU363063"/>
    </source>
</evidence>
<evidence type="ECO:0000313" key="12">
    <source>
        <dbReference type="EMBL" id="VDH96918.1"/>
    </source>
</evidence>
<dbReference type="PANTHER" id="PTHR11214">
    <property type="entry name" value="BETA-1,3-N-ACETYLGLUCOSAMINYLTRANSFERASE"/>
    <property type="match status" value="1"/>
</dbReference>
<sequence length="431" mass="49800">MNITYVTVMHRNFKISLVCFAGVMILSGIVNMLILYWYGNTVVIYVPGPIINLLDRTGLRKVEMNDNEAGEFIENLSDDGRLGLQDEKMKTLNKRNLNVLGLSNGTGKSLLTKISELVPLIEPDICRQHDKVLLAILIFSNPSNIERRKVIRETWLSDIKSSIQYTFVVARKANSDHKKQLQEEIDEHKDIVQFDFIDSYKNLTFKTISSFKWIMTVCPRASYVLKIDDDMWLNKKALTSVLLHGAIKGAIGGNCHRGESPIRDPENKYYISWRSYPYGIYPPFCSGTAYVMDFQVMKAIVNVSKDVPYFPLEDIYVALCMTKLKAKVINLYGFNSVHVRGNPCWLKSDWLVTTHEFLPFELRRIWNTQCYGLNPVRQVEHQFDPQIGGSLHLKRQQLNRLNMEQMFRQNAKMNLRSGGRRFVKNPRLNFN</sequence>
<keyword evidence="13" id="KW-1185">Reference proteome</keyword>
<dbReference type="PANTHER" id="PTHR11214:SF3">
    <property type="entry name" value="BETA-1,3-GALACTOSYLTRANSFERASE 6"/>
    <property type="match status" value="1"/>
</dbReference>
<dbReference type="Pfam" id="PF01762">
    <property type="entry name" value="Galactosyl_T"/>
    <property type="match status" value="1"/>
</dbReference>
<keyword evidence="8 11" id="KW-0333">Golgi apparatus</keyword>
<reference evidence="12" key="1">
    <citation type="submission" date="2018-11" db="EMBL/GenBank/DDBJ databases">
        <authorList>
            <person name="Alioto T."/>
            <person name="Alioto T."/>
        </authorList>
    </citation>
    <scope>NUCLEOTIDE SEQUENCE</scope>
</reference>
<name>A0A8B6BX77_MYTGA</name>
<dbReference type="AlphaFoldDB" id="A0A8B6BX77"/>
<accession>A0A8B6BX77</accession>
<organism evidence="12 13">
    <name type="scientific">Mytilus galloprovincialis</name>
    <name type="common">Mediterranean mussel</name>
    <dbReference type="NCBI Taxonomy" id="29158"/>
    <lineage>
        <taxon>Eukaryota</taxon>
        <taxon>Metazoa</taxon>
        <taxon>Spiralia</taxon>
        <taxon>Lophotrochozoa</taxon>
        <taxon>Mollusca</taxon>
        <taxon>Bivalvia</taxon>
        <taxon>Autobranchia</taxon>
        <taxon>Pteriomorphia</taxon>
        <taxon>Mytilida</taxon>
        <taxon>Mytiloidea</taxon>
        <taxon>Mytilidae</taxon>
        <taxon>Mytilinae</taxon>
        <taxon>Mytilus</taxon>
    </lineage>
</organism>
<evidence type="ECO:0000256" key="4">
    <source>
        <dbReference type="ARBA" id="ARBA00022679"/>
    </source>
</evidence>
<evidence type="ECO:0000256" key="10">
    <source>
        <dbReference type="ARBA" id="ARBA00023180"/>
    </source>
</evidence>
<dbReference type="Gene3D" id="3.90.550.50">
    <property type="match status" value="1"/>
</dbReference>
<evidence type="ECO:0000256" key="6">
    <source>
        <dbReference type="ARBA" id="ARBA00022968"/>
    </source>
</evidence>
<feature type="transmembrane region" description="Helical" evidence="11">
    <location>
        <begin position="12"/>
        <end position="38"/>
    </location>
</feature>
<dbReference type="Proteomes" id="UP000596742">
    <property type="component" value="Unassembled WGS sequence"/>
</dbReference>
<keyword evidence="5 11" id="KW-0812">Transmembrane</keyword>
<dbReference type="GO" id="GO:0000139">
    <property type="term" value="C:Golgi membrane"/>
    <property type="evidence" value="ECO:0007669"/>
    <property type="project" value="UniProtKB-SubCell"/>
</dbReference>
<keyword evidence="4 12" id="KW-0808">Transferase</keyword>
<evidence type="ECO:0000256" key="7">
    <source>
        <dbReference type="ARBA" id="ARBA00022989"/>
    </source>
</evidence>
<comment type="similarity">
    <text evidence="2 11">Belongs to the glycosyltransferase 31 family.</text>
</comment>
<keyword evidence="6 11" id="KW-0735">Signal-anchor</keyword>
<proteinExistence type="inferred from homology"/>
<evidence type="ECO:0000256" key="2">
    <source>
        <dbReference type="ARBA" id="ARBA00008661"/>
    </source>
</evidence>
<evidence type="ECO:0000256" key="5">
    <source>
        <dbReference type="ARBA" id="ARBA00022692"/>
    </source>
</evidence>
<comment type="subcellular location">
    <subcellularLocation>
        <location evidence="1 11">Golgi apparatus membrane</location>
        <topology evidence="1 11">Single-pass type II membrane protein</topology>
    </subcellularLocation>
</comment>
<dbReference type="InterPro" id="IPR002659">
    <property type="entry name" value="Glyco_trans_31"/>
</dbReference>